<dbReference type="Pfam" id="PF01075">
    <property type="entry name" value="Glyco_transf_9"/>
    <property type="match status" value="1"/>
</dbReference>
<evidence type="ECO:0000256" key="3">
    <source>
        <dbReference type="ARBA" id="ARBA00022475"/>
    </source>
</evidence>
<evidence type="ECO:0000256" key="10">
    <source>
        <dbReference type="ARBA" id="ARBA00044041"/>
    </source>
</evidence>
<dbReference type="Proteomes" id="UP000509742">
    <property type="component" value="Chromosome"/>
</dbReference>
<comment type="catalytic activity">
    <reaction evidence="13">
        <text>an alpha-Kdo-(2-&gt;4)-alpha-Kdo-(2-&gt;6)-lipid A + ADP-L-glycero-beta-D-manno-heptose = an L-alpha-D-Hep-(1-&gt;5)-[alpha-Kdo-(2-&gt;4)]-alpha-Kdo-(2-&gt;6)-lipid A + ADP + H(+)</text>
        <dbReference type="Rhea" id="RHEA:74067"/>
        <dbReference type="ChEBI" id="CHEBI:15378"/>
        <dbReference type="ChEBI" id="CHEBI:61506"/>
        <dbReference type="ChEBI" id="CHEBI:176431"/>
        <dbReference type="ChEBI" id="CHEBI:193068"/>
        <dbReference type="ChEBI" id="CHEBI:456216"/>
        <dbReference type="EC" id="2.4.99.23"/>
    </reaction>
</comment>
<evidence type="ECO:0000256" key="12">
    <source>
        <dbReference type="ARBA" id="ARBA00044330"/>
    </source>
</evidence>
<keyword evidence="4" id="KW-0997">Cell inner membrane</keyword>
<dbReference type="GO" id="GO:0005829">
    <property type="term" value="C:cytosol"/>
    <property type="evidence" value="ECO:0007669"/>
    <property type="project" value="TreeGrafter"/>
</dbReference>
<evidence type="ECO:0000256" key="5">
    <source>
        <dbReference type="ARBA" id="ARBA00022676"/>
    </source>
</evidence>
<sequence>MTVAIIRLSSLGDVVLSAVFLPFLKERYKVKIHWFIDETFAPLLKNCPCIDMLHALPYKKTLHSKNPLKIWRFYKNLRHLGVFDLVIDMQGLIKSALLGFFLRKRKFIGFDRQSIRESLASLFYSHTVHIPYQQHILKRNQKILQEAFNLLYPSCDWQNCLQKRQQAFFCPPYPPLDFIKKDCQKVLFVLETSRPNKTYPLERFYALGLALKEYALEVWLLAHKQREQAQKLYEKLNPHLPTQLLPPLTLNQVKSVIMQASVVVGGDTGVVHLSWALNIPSVTLYGNTPPERFKLEGEGHVYLCANLKANYDKKDFSIQEIPPTAIKEAILQVLERKV</sequence>
<protein>
    <recommendedName>
        <fullName evidence="11">Lipopolysaccharide heptosyltransferase 1</fullName>
        <ecNumber evidence="10">2.4.99.23</ecNumber>
    </recommendedName>
    <alternativeName>
        <fullName evidence="12">ADP-heptose:lipopolysaccharide heptosyltransferase I</fullName>
    </alternativeName>
</protein>
<evidence type="ECO:0000313" key="16">
    <source>
        <dbReference type="Proteomes" id="UP000317935"/>
    </source>
</evidence>
<keyword evidence="3" id="KW-1003">Cell membrane</keyword>
<dbReference type="EC" id="2.4.99.23" evidence="10"/>
<dbReference type="GeneID" id="56928242"/>
<dbReference type="InterPro" id="IPR051199">
    <property type="entry name" value="LPS_LOS_Heptosyltrfase"/>
</dbReference>
<evidence type="ECO:0000256" key="11">
    <source>
        <dbReference type="ARBA" id="ARBA00044190"/>
    </source>
</evidence>
<evidence type="ECO:0000256" key="7">
    <source>
        <dbReference type="ARBA" id="ARBA00022985"/>
    </source>
</evidence>
<evidence type="ECO:0000256" key="8">
    <source>
        <dbReference type="ARBA" id="ARBA00023136"/>
    </source>
</evidence>
<dbReference type="SUPFAM" id="SSF53756">
    <property type="entry name" value="UDP-Glycosyltransferase/glycogen phosphorylase"/>
    <property type="match status" value="1"/>
</dbReference>
<keyword evidence="17" id="KW-1185">Reference proteome</keyword>
<dbReference type="RefSeq" id="WP_064430166.1">
    <property type="nucleotide sequence ID" value="NZ_AP019774.1"/>
</dbReference>
<evidence type="ECO:0000256" key="6">
    <source>
        <dbReference type="ARBA" id="ARBA00022679"/>
    </source>
</evidence>
<dbReference type="OrthoDB" id="9760688at2"/>
<keyword evidence="6 15" id="KW-0808">Transferase</keyword>
<keyword evidence="8" id="KW-0472">Membrane</keyword>
<evidence type="ECO:0000313" key="17">
    <source>
        <dbReference type="Proteomes" id="UP000509742"/>
    </source>
</evidence>
<proteinExistence type="inferred from homology"/>
<comment type="similarity">
    <text evidence="9">Belongs to the glycosyltransferase 9 family.</text>
</comment>
<evidence type="ECO:0000256" key="2">
    <source>
        <dbReference type="ARBA" id="ARBA00004713"/>
    </source>
</evidence>
<dbReference type="GO" id="GO:0009244">
    <property type="term" value="P:lipopolysaccharide core region biosynthetic process"/>
    <property type="evidence" value="ECO:0007669"/>
    <property type="project" value="InterPro"/>
</dbReference>
<evidence type="ECO:0000256" key="1">
    <source>
        <dbReference type="ARBA" id="ARBA00004515"/>
    </source>
</evidence>
<dbReference type="InterPro" id="IPR002201">
    <property type="entry name" value="Glyco_trans_9"/>
</dbReference>
<gene>
    <name evidence="15" type="primary">rfaC</name>
    <name evidence="14" type="ORF">NHP190020_05710</name>
    <name evidence="15" type="ORF">SNTW_08870</name>
</gene>
<evidence type="ECO:0000256" key="9">
    <source>
        <dbReference type="ARBA" id="ARBA00043995"/>
    </source>
</evidence>
<dbReference type="EMBL" id="AP019774">
    <property type="protein sequence ID" value="BCD70242.1"/>
    <property type="molecule type" value="Genomic_DNA"/>
</dbReference>
<dbReference type="NCBIfam" id="TIGR02193">
    <property type="entry name" value="heptsyl_trn_I"/>
    <property type="match status" value="1"/>
</dbReference>
<dbReference type="InterPro" id="IPR011908">
    <property type="entry name" value="LipoPS_heptosylTferase-I"/>
</dbReference>
<dbReference type="EMBL" id="AP023036">
    <property type="protein sequence ID" value="BCD45532.1"/>
    <property type="molecule type" value="Genomic_DNA"/>
</dbReference>
<dbReference type="GO" id="GO:0008713">
    <property type="term" value="F:ADP-heptose-lipopolysaccharide heptosyltransferase activity"/>
    <property type="evidence" value="ECO:0007669"/>
    <property type="project" value="TreeGrafter"/>
</dbReference>
<comment type="subcellular location">
    <subcellularLocation>
        <location evidence="1">Cell inner membrane</location>
        <topology evidence="1">Peripheral membrane protein</topology>
        <orientation evidence="1">Cytoplasmic side</orientation>
    </subcellularLocation>
</comment>
<keyword evidence="5" id="KW-0328">Glycosyltransferase</keyword>
<evidence type="ECO:0000313" key="14">
    <source>
        <dbReference type="EMBL" id="BCD45532.1"/>
    </source>
</evidence>
<evidence type="ECO:0000313" key="15">
    <source>
        <dbReference type="EMBL" id="BCD70242.1"/>
    </source>
</evidence>
<dbReference type="Proteomes" id="UP000317935">
    <property type="component" value="Chromosome"/>
</dbReference>
<dbReference type="AlphaFoldDB" id="A0A6J4CZQ2"/>
<evidence type="ECO:0000256" key="13">
    <source>
        <dbReference type="ARBA" id="ARBA00049201"/>
    </source>
</evidence>
<evidence type="ECO:0000256" key="4">
    <source>
        <dbReference type="ARBA" id="ARBA00022519"/>
    </source>
</evidence>
<keyword evidence="7" id="KW-0448">Lipopolysaccharide biosynthesis</keyword>
<dbReference type="PANTHER" id="PTHR30160:SF19">
    <property type="entry name" value="LIPOPOLYSACCHARIDE HEPTOSYLTRANSFERASE 1"/>
    <property type="match status" value="1"/>
</dbReference>
<dbReference type="CDD" id="cd03789">
    <property type="entry name" value="GT9_LPS_heptosyltransferase"/>
    <property type="match status" value="1"/>
</dbReference>
<comment type="pathway">
    <text evidence="2">Bacterial outer membrane biogenesis; LPS core biosynthesis.</text>
</comment>
<dbReference type="PANTHER" id="PTHR30160">
    <property type="entry name" value="TETRAACYLDISACCHARIDE 4'-KINASE-RELATED"/>
    <property type="match status" value="1"/>
</dbReference>
<accession>A0A6J4CZQ2</accession>
<reference evidence="14 17" key="2">
    <citation type="submission" date="2020-04" db="EMBL/GenBank/DDBJ databases">
        <title>Genomic analysis of gastric non-Helicobacter pylori Helicobacters isolated in Japan.</title>
        <authorList>
            <person name="Suzuki M."/>
            <person name="Rimbara E."/>
        </authorList>
    </citation>
    <scope>NUCLEOTIDE SEQUENCE [LARGE SCALE GENOMIC DNA]</scope>
    <source>
        <strain evidence="14 17">NHP19-0020</strain>
    </source>
</reference>
<organism evidence="15 16">
    <name type="scientific">Helicobacter suis</name>
    <dbReference type="NCBI Taxonomy" id="104628"/>
    <lineage>
        <taxon>Bacteria</taxon>
        <taxon>Pseudomonadati</taxon>
        <taxon>Campylobacterota</taxon>
        <taxon>Epsilonproteobacteria</taxon>
        <taxon>Campylobacterales</taxon>
        <taxon>Helicobacteraceae</taxon>
        <taxon>Helicobacter</taxon>
    </lineage>
</organism>
<name>A0A6J4CZQ2_9HELI</name>
<dbReference type="GO" id="GO:0005886">
    <property type="term" value="C:plasma membrane"/>
    <property type="evidence" value="ECO:0007669"/>
    <property type="project" value="UniProtKB-SubCell"/>
</dbReference>
<reference evidence="15 16" key="1">
    <citation type="submission" date="2019-06" db="EMBL/GenBank/DDBJ databases">
        <title>Complete genome sequence of Helicobacter suis SNTW101c.</title>
        <authorList>
            <person name="Rimbara E."/>
            <person name="Suzuki M."/>
            <person name="Matsui H."/>
            <person name="Nakamura M."/>
            <person name="Mori S."/>
            <person name="Shibayama K."/>
        </authorList>
    </citation>
    <scope>NUCLEOTIDE SEQUENCE [LARGE SCALE GENOMIC DNA]</scope>
    <source>
        <strain evidence="15 16">SNTW101c</strain>
    </source>
</reference>
<dbReference type="Gene3D" id="3.40.50.2000">
    <property type="entry name" value="Glycogen Phosphorylase B"/>
    <property type="match status" value="2"/>
</dbReference>